<accession>A0AAC9MZL1</accession>
<reference evidence="2" key="1">
    <citation type="submission" date="2016-03" db="EMBL/GenBank/DDBJ databases">
        <title>Complete genome sequence of the type strain Actinoalloteichus hymeniacidonis DSM 45092.</title>
        <authorList>
            <person name="Schaffert L."/>
            <person name="Albersmeier A."/>
            <person name="Winkler A."/>
            <person name="Kalinowski J."/>
            <person name="Zotchev S."/>
            <person name="Ruckert C."/>
        </authorList>
    </citation>
    <scope>NUCLEOTIDE SEQUENCE [LARGE SCALE GENOMIC DNA]</scope>
    <source>
        <strain evidence="2">HPA177(T) (DSM 45092(T))</strain>
    </source>
</reference>
<name>A0AAC9MZL1_9PSEU</name>
<sequence length="174" mass="18371">MGSDTASSGGGNTTPNTVRAVVHDVVAQVAPEELPIVAGLATMDEATVRRRLAEARSRREPLGFGLVEVIALVTPVVWLAVDHAAERIAESAVDGAAKGSRTLLRRLFRRRRRVAAAVVPPLSTEQLIEVRRLVLEQAATHGLDEPRASMVADAVVARLATRDPGAAPADPPPS</sequence>
<evidence type="ECO:0000313" key="2">
    <source>
        <dbReference type="Proteomes" id="UP000095210"/>
    </source>
</evidence>
<proteinExistence type="predicted"/>
<protein>
    <submittedName>
        <fullName evidence="1">Uncharacterized protein</fullName>
    </submittedName>
</protein>
<dbReference type="EMBL" id="CP014859">
    <property type="protein sequence ID" value="AOS64559.1"/>
    <property type="molecule type" value="Genomic_DNA"/>
</dbReference>
<dbReference type="Proteomes" id="UP000095210">
    <property type="component" value="Chromosome"/>
</dbReference>
<dbReference type="KEGG" id="ahm:TL08_18840"/>
<dbReference type="AlphaFoldDB" id="A0AAC9MZL1"/>
<gene>
    <name evidence="1" type="ORF">TL08_18840</name>
</gene>
<dbReference type="RefSeq" id="WP_184285081.1">
    <property type="nucleotide sequence ID" value="NZ_CP014859.1"/>
</dbReference>
<evidence type="ECO:0000313" key="1">
    <source>
        <dbReference type="EMBL" id="AOS64559.1"/>
    </source>
</evidence>
<organism evidence="1 2">
    <name type="scientific">Actinoalloteichus hymeniacidonis</name>
    <dbReference type="NCBI Taxonomy" id="340345"/>
    <lineage>
        <taxon>Bacteria</taxon>
        <taxon>Bacillati</taxon>
        <taxon>Actinomycetota</taxon>
        <taxon>Actinomycetes</taxon>
        <taxon>Pseudonocardiales</taxon>
        <taxon>Pseudonocardiaceae</taxon>
        <taxon>Actinoalloteichus</taxon>
    </lineage>
</organism>
<keyword evidence="2" id="KW-1185">Reference proteome</keyword>